<protein>
    <submittedName>
        <fullName evidence="1">DciA family protein</fullName>
    </submittedName>
</protein>
<name>A0ABV3TA61_9GAMM</name>
<sequence length="150" mass="16441">MAGNRPGSPRRINGVMKATGGDIRDIERHTRWLVQTGNRLQSVLPERLQGHWQLAAIDADALVLVAESPVWATPLRGYQQALLDAAGEIIGHRPAALRVRLAKPVNRRPRAASPALSHEAVRYLENAAEGMVDPRLADGLRRLASRRRGG</sequence>
<accession>A0ABV3TA61</accession>
<reference evidence="1 2" key="1">
    <citation type="submission" date="2024-02" db="EMBL/GenBank/DDBJ databases">
        <title>New especies of Spiribacter isolated from saline water.</title>
        <authorList>
            <person name="Leon M.J."/>
            <person name="De La Haba R."/>
            <person name="Sanchez-Porro C."/>
            <person name="Ventosa A."/>
        </authorList>
    </citation>
    <scope>NUCLEOTIDE SEQUENCE [LARGE SCALE GENOMIC DNA]</scope>
    <source>
        <strain evidence="2">ag22IC6-390</strain>
    </source>
</reference>
<dbReference type="Proteomes" id="UP001556709">
    <property type="component" value="Unassembled WGS sequence"/>
</dbReference>
<dbReference type="InterPro" id="IPR007922">
    <property type="entry name" value="DciA-like"/>
</dbReference>
<comment type="caution">
    <text evidence="1">The sequence shown here is derived from an EMBL/GenBank/DDBJ whole genome shotgun (WGS) entry which is preliminary data.</text>
</comment>
<dbReference type="EMBL" id="JBAKFM010000001">
    <property type="protein sequence ID" value="MEX0468523.1"/>
    <property type="molecule type" value="Genomic_DNA"/>
</dbReference>
<evidence type="ECO:0000313" key="2">
    <source>
        <dbReference type="Proteomes" id="UP001556709"/>
    </source>
</evidence>
<organism evidence="1 2">
    <name type="scientific">Spiribacter pallidus</name>
    <dbReference type="NCBI Taxonomy" id="1987936"/>
    <lineage>
        <taxon>Bacteria</taxon>
        <taxon>Pseudomonadati</taxon>
        <taxon>Pseudomonadota</taxon>
        <taxon>Gammaproteobacteria</taxon>
        <taxon>Chromatiales</taxon>
        <taxon>Ectothiorhodospiraceae</taxon>
        <taxon>Spiribacter</taxon>
    </lineage>
</organism>
<keyword evidence="2" id="KW-1185">Reference proteome</keyword>
<gene>
    <name evidence="1" type="ORF">V6X73_02065</name>
</gene>
<dbReference type="Pfam" id="PF05258">
    <property type="entry name" value="DciA"/>
    <property type="match status" value="1"/>
</dbReference>
<proteinExistence type="predicted"/>
<evidence type="ECO:0000313" key="1">
    <source>
        <dbReference type="EMBL" id="MEX0468523.1"/>
    </source>
</evidence>
<dbReference type="RefSeq" id="WP_367957976.1">
    <property type="nucleotide sequence ID" value="NZ_JBAKFK010000001.1"/>
</dbReference>